<evidence type="ECO:0000313" key="4">
    <source>
        <dbReference type="Proteomes" id="UP001253439"/>
    </source>
</evidence>
<dbReference type="Proteomes" id="UP001253439">
    <property type="component" value="Unassembled WGS sequence"/>
</dbReference>
<sequence length="207" mass="22265">MSIKDTAARKTAATAESIDPRTRKALEQYLTVTPDVGRARGAEDLVLVTSESGSSYLVDVREDSCECPDAEYRDIECKHVKRARFSLALDAIPADAAAACDVDPDLGQHCDADLRFAAADGGIIVADDDGEILDEDDDEPDQQRLDEAVDLSEEYGEAPLAGTCIAGYERCCGISGMYFGEFPCAHCWLYAPASAHVHFHDVGGADE</sequence>
<dbReference type="GO" id="GO:0008270">
    <property type="term" value="F:zinc ion binding"/>
    <property type="evidence" value="ECO:0007669"/>
    <property type="project" value="UniProtKB-KW"/>
</dbReference>
<keyword evidence="4" id="KW-1185">Reference proteome</keyword>
<dbReference type="EMBL" id="JAMQOM010000002">
    <property type="protein sequence ID" value="MDS0220873.1"/>
    <property type="molecule type" value="Genomic_DNA"/>
</dbReference>
<protein>
    <recommendedName>
        <fullName evidence="2">SWIM-type domain-containing protein</fullName>
    </recommendedName>
</protein>
<accession>A0AAE4EY66</accession>
<gene>
    <name evidence="3" type="ORF">NDI54_05830</name>
</gene>
<dbReference type="RefSeq" id="WP_310895540.1">
    <property type="nucleotide sequence ID" value="NZ_JAMQOM010000002.1"/>
</dbReference>
<dbReference type="InterPro" id="IPR007527">
    <property type="entry name" value="Znf_SWIM"/>
</dbReference>
<keyword evidence="1" id="KW-0479">Metal-binding</keyword>
<proteinExistence type="predicted"/>
<feature type="domain" description="SWIM-type" evidence="2">
    <location>
        <begin position="56"/>
        <end position="88"/>
    </location>
</feature>
<dbReference type="PROSITE" id="PS50966">
    <property type="entry name" value="ZF_SWIM"/>
    <property type="match status" value="1"/>
</dbReference>
<name>A0AAE4EY66_9EURY</name>
<keyword evidence="1" id="KW-0863">Zinc-finger</keyword>
<evidence type="ECO:0000259" key="2">
    <source>
        <dbReference type="PROSITE" id="PS50966"/>
    </source>
</evidence>
<dbReference type="AlphaFoldDB" id="A0AAE4EY66"/>
<evidence type="ECO:0000256" key="1">
    <source>
        <dbReference type="PROSITE-ProRule" id="PRU00325"/>
    </source>
</evidence>
<organism evidence="3 4">
    <name type="scientific">Haloarcula terrestris</name>
    <dbReference type="NCBI Taxonomy" id="2950533"/>
    <lineage>
        <taxon>Archaea</taxon>
        <taxon>Methanobacteriati</taxon>
        <taxon>Methanobacteriota</taxon>
        <taxon>Stenosarchaea group</taxon>
        <taxon>Halobacteria</taxon>
        <taxon>Halobacteriales</taxon>
        <taxon>Haloarculaceae</taxon>
        <taxon>Haloarcula</taxon>
    </lineage>
</organism>
<comment type="caution">
    <text evidence="3">The sequence shown here is derived from an EMBL/GenBank/DDBJ whole genome shotgun (WGS) entry which is preliminary data.</text>
</comment>
<evidence type="ECO:0000313" key="3">
    <source>
        <dbReference type="EMBL" id="MDS0220873.1"/>
    </source>
</evidence>
<reference evidence="3 4" key="1">
    <citation type="submission" date="2022-06" db="EMBL/GenBank/DDBJ databases">
        <title>Haloarcula sp. a new haloarchaeum isolate from saline soil.</title>
        <authorList>
            <person name="Strakova D."/>
            <person name="Galisteo C."/>
            <person name="Sanchez-Porro C."/>
            <person name="Ventosa A."/>
        </authorList>
    </citation>
    <scope>NUCLEOTIDE SEQUENCE [LARGE SCALE GENOMIC DNA]</scope>
    <source>
        <strain evidence="3 4">S1AR25-5A</strain>
    </source>
</reference>
<keyword evidence="1" id="KW-0862">Zinc</keyword>